<accession>A0A6J6KCN1</accession>
<feature type="transmembrane region" description="Helical" evidence="1">
    <location>
        <begin position="121"/>
        <end position="142"/>
    </location>
</feature>
<feature type="transmembrane region" description="Helical" evidence="1">
    <location>
        <begin position="66"/>
        <end position="86"/>
    </location>
</feature>
<keyword evidence="1" id="KW-0472">Membrane</keyword>
<evidence type="ECO:0000313" key="2">
    <source>
        <dbReference type="EMBL" id="CAB4646906.1"/>
    </source>
</evidence>
<sequence length="177" mass="20038">MPMSAAAHSDAVDAVDKWLTISKQTATLGASARVFVEDLRNNRNQREWSRVNVEQILPFRSETPRLLLVIRAGALFLPILLTWLALSQVIGPFALYLQNQQASANFLWFWQTNPGESFAEVWSLSHVALTDAAVLAFLTVLAMRITWWETSRAERTEATYAEMLSALEFYFVSARDN</sequence>
<evidence type="ECO:0000256" key="1">
    <source>
        <dbReference type="SAM" id="Phobius"/>
    </source>
</evidence>
<name>A0A6J6KCN1_9ZZZZ</name>
<protein>
    <submittedName>
        <fullName evidence="2">Unannotated protein</fullName>
    </submittedName>
</protein>
<keyword evidence="1" id="KW-1133">Transmembrane helix</keyword>
<dbReference type="AlphaFoldDB" id="A0A6J6KCN1"/>
<keyword evidence="1" id="KW-0812">Transmembrane</keyword>
<proteinExistence type="predicted"/>
<dbReference type="EMBL" id="CAEZWJ010000006">
    <property type="protein sequence ID" value="CAB4646906.1"/>
    <property type="molecule type" value="Genomic_DNA"/>
</dbReference>
<reference evidence="2" key="1">
    <citation type="submission" date="2020-05" db="EMBL/GenBank/DDBJ databases">
        <authorList>
            <person name="Chiriac C."/>
            <person name="Salcher M."/>
            <person name="Ghai R."/>
            <person name="Kavagutti S V."/>
        </authorList>
    </citation>
    <scope>NUCLEOTIDE SEQUENCE</scope>
</reference>
<organism evidence="2">
    <name type="scientific">freshwater metagenome</name>
    <dbReference type="NCBI Taxonomy" id="449393"/>
    <lineage>
        <taxon>unclassified sequences</taxon>
        <taxon>metagenomes</taxon>
        <taxon>ecological metagenomes</taxon>
    </lineage>
</organism>
<gene>
    <name evidence="2" type="ORF">UFOPK2214_00306</name>
</gene>